<comment type="caution">
    <text evidence="1">The sequence shown here is derived from an EMBL/GenBank/DDBJ whole genome shotgun (WGS) entry which is preliminary data.</text>
</comment>
<dbReference type="PANTHER" id="PTHR45661">
    <property type="entry name" value="SURFACE ANTIGEN"/>
    <property type="match status" value="1"/>
</dbReference>
<dbReference type="EMBL" id="BLLK01000062">
    <property type="protein sequence ID" value="GFH58523.1"/>
    <property type="molecule type" value="Genomic_DNA"/>
</dbReference>
<dbReference type="InterPro" id="IPR026906">
    <property type="entry name" value="LRR_5"/>
</dbReference>
<dbReference type="PANTHER" id="PTHR45661:SF3">
    <property type="entry name" value="IG-LIKE DOMAIN-CONTAINING PROTEIN"/>
    <property type="match status" value="1"/>
</dbReference>
<reference evidence="1 2" key="1">
    <citation type="journal article" date="2021" name="Sci. Rep.">
        <title>The genome of the diatom Chaetoceros tenuissimus carries an ancient integrated fragment of an extant virus.</title>
        <authorList>
            <person name="Hongo Y."/>
            <person name="Kimura K."/>
            <person name="Takaki Y."/>
            <person name="Yoshida Y."/>
            <person name="Baba S."/>
            <person name="Kobayashi G."/>
            <person name="Nagasaki K."/>
            <person name="Hano T."/>
            <person name="Tomaru Y."/>
        </authorList>
    </citation>
    <scope>NUCLEOTIDE SEQUENCE [LARGE SCALE GENOMIC DNA]</scope>
    <source>
        <strain evidence="1 2">NIES-3715</strain>
    </source>
</reference>
<protein>
    <recommendedName>
        <fullName evidence="3">Leucine-rich repeat domain-containing protein</fullName>
    </recommendedName>
</protein>
<sequence length="266" mass="30883">MRVQTEDWQRFILGVRNYKGKKTLFWNGERLWDEENGGHLIYNWEERQTWQVIMVLPGVEVIPKCTFDKCSNVQKVIMADTVRRIEYHAFMYCDSLAYVRLSTNLEYIERWAFGFCTSLTSIFIPPSCTDIHDYVFYGCYKLIILSVSQTTQLGEYVIGANTALIRASSFPTDGRGNYTNHEDVNTWIKNRLQGDEFALHRACSSFNPLEEVIYNIISRQGVKAFKKPDSVGVTPSQYLSENPFAEIEEQKILKRYILDMMGEIVS</sequence>
<dbReference type="AlphaFoldDB" id="A0AAD3D670"/>
<dbReference type="Gene3D" id="3.80.10.10">
    <property type="entry name" value="Ribonuclease Inhibitor"/>
    <property type="match status" value="1"/>
</dbReference>
<evidence type="ECO:0008006" key="3">
    <source>
        <dbReference type="Google" id="ProtNLM"/>
    </source>
</evidence>
<gene>
    <name evidence="1" type="ORF">CTEN210_14999</name>
</gene>
<proteinExistence type="predicted"/>
<dbReference type="SUPFAM" id="SSF52058">
    <property type="entry name" value="L domain-like"/>
    <property type="match status" value="1"/>
</dbReference>
<dbReference type="Proteomes" id="UP001054902">
    <property type="component" value="Unassembled WGS sequence"/>
</dbReference>
<dbReference type="Pfam" id="PF13306">
    <property type="entry name" value="LRR_5"/>
    <property type="match status" value="1"/>
</dbReference>
<organism evidence="1 2">
    <name type="scientific">Chaetoceros tenuissimus</name>
    <dbReference type="NCBI Taxonomy" id="426638"/>
    <lineage>
        <taxon>Eukaryota</taxon>
        <taxon>Sar</taxon>
        <taxon>Stramenopiles</taxon>
        <taxon>Ochrophyta</taxon>
        <taxon>Bacillariophyta</taxon>
        <taxon>Coscinodiscophyceae</taxon>
        <taxon>Chaetocerotophycidae</taxon>
        <taxon>Chaetocerotales</taxon>
        <taxon>Chaetocerotaceae</taxon>
        <taxon>Chaetoceros</taxon>
    </lineage>
</organism>
<dbReference type="InterPro" id="IPR053139">
    <property type="entry name" value="Surface_bspA-like"/>
</dbReference>
<name>A0AAD3D670_9STRA</name>
<accession>A0AAD3D670</accession>
<evidence type="ECO:0000313" key="1">
    <source>
        <dbReference type="EMBL" id="GFH58523.1"/>
    </source>
</evidence>
<keyword evidence="2" id="KW-1185">Reference proteome</keyword>
<dbReference type="InterPro" id="IPR032675">
    <property type="entry name" value="LRR_dom_sf"/>
</dbReference>
<evidence type="ECO:0000313" key="2">
    <source>
        <dbReference type="Proteomes" id="UP001054902"/>
    </source>
</evidence>